<dbReference type="InterPro" id="IPR003754">
    <property type="entry name" value="4pyrrol_synth_uPrphyn_synth"/>
</dbReference>
<gene>
    <name evidence="11" type="ORF">Mterra_03747</name>
</gene>
<evidence type="ECO:0000256" key="7">
    <source>
        <dbReference type="ARBA" id="ARBA00040167"/>
    </source>
</evidence>
<dbReference type="EMBL" id="QXDL01000282">
    <property type="protein sequence ID" value="RIH77628.1"/>
    <property type="molecule type" value="Genomic_DNA"/>
</dbReference>
<comment type="catalytic activity">
    <reaction evidence="8 9">
        <text>hydroxymethylbilane = uroporphyrinogen III + H2O</text>
        <dbReference type="Rhea" id="RHEA:18965"/>
        <dbReference type="ChEBI" id="CHEBI:15377"/>
        <dbReference type="ChEBI" id="CHEBI:57308"/>
        <dbReference type="ChEBI" id="CHEBI:57845"/>
        <dbReference type="EC" id="4.2.1.75"/>
    </reaction>
</comment>
<dbReference type="UniPathway" id="UPA00251">
    <property type="reaction ID" value="UER00320"/>
</dbReference>
<comment type="function">
    <text evidence="6 9">Catalyzes cyclization of the linear tetrapyrrole, hydroxymethylbilane, to the macrocyclic uroporphyrinogen III.</text>
</comment>
<keyword evidence="12" id="KW-1185">Reference proteome</keyword>
<dbReference type="AlphaFoldDB" id="A0A399E1J4"/>
<dbReference type="EC" id="4.2.1.75" evidence="3 9"/>
<comment type="caution">
    <text evidence="11">The sequence shown here is derived from an EMBL/GenBank/DDBJ whole genome shotgun (WGS) entry which is preliminary data.</text>
</comment>
<evidence type="ECO:0000256" key="9">
    <source>
        <dbReference type="RuleBase" id="RU366031"/>
    </source>
</evidence>
<evidence type="ECO:0000259" key="10">
    <source>
        <dbReference type="Pfam" id="PF02602"/>
    </source>
</evidence>
<keyword evidence="5 9" id="KW-0627">Porphyrin biosynthesis</keyword>
<dbReference type="PANTHER" id="PTHR38042">
    <property type="entry name" value="UROPORPHYRINOGEN-III SYNTHASE, CHLOROPLASTIC"/>
    <property type="match status" value="1"/>
</dbReference>
<accession>A0A399E1J4</accession>
<sequence length="181" mass="18608">MRYGLEYLAGTGLALSPGTRIGVVGAATAQALEAYGLKADLVAGRPSAQGLLEALRALGPLAGQRFLLLGAEEARGELPEGLKADRAFVRQIPVYRTVLASPTPQARAELRQGFDAAVFASPSSVRGWVALAPGVVPPRVVCIGPTTAQAARECGLGVDCVADAQSASGLLEALEQVFAEV</sequence>
<name>A0A399E1J4_9DEIN</name>
<dbReference type="Proteomes" id="UP000265715">
    <property type="component" value="Unassembled WGS sequence"/>
</dbReference>
<evidence type="ECO:0000256" key="4">
    <source>
        <dbReference type="ARBA" id="ARBA00023239"/>
    </source>
</evidence>
<dbReference type="Pfam" id="PF02602">
    <property type="entry name" value="HEM4"/>
    <property type="match status" value="1"/>
</dbReference>
<dbReference type="CDD" id="cd06578">
    <property type="entry name" value="HemD"/>
    <property type="match status" value="1"/>
</dbReference>
<dbReference type="PANTHER" id="PTHR38042:SF1">
    <property type="entry name" value="UROPORPHYRINOGEN-III SYNTHASE, CHLOROPLASTIC"/>
    <property type="match status" value="1"/>
</dbReference>
<evidence type="ECO:0000256" key="6">
    <source>
        <dbReference type="ARBA" id="ARBA00037589"/>
    </source>
</evidence>
<proteinExistence type="inferred from homology"/>
<evidence type="ECO:0000256" key="8">
    <source>
        <dbReference type="ARBA" id="ARBA00048617"/>
    </source>
</evidence>
<keyword evidence="4 9" id="KW-0456">Lyase</keyword>
<evidence type="ECO:0000313" key="11">
    <source>
        <dbReference type="EMBL" id="RIH77628.1"/>
    </source>
</evidence>
<organism evidence="11 12">
    <name type="scientific">Calidithermus terrae</name>
    <dbReference type="NCBI Taxonomy" id="1408545"/>
    <lineage>
        <taxon>Bacteria</taxon>
        <taxon>Thermotogati</taxon>
        <taxon>Deinococcota</taxon>
        <taxon>Deinococci</taxon>
        <taxon>Thermales</taxon>
        <taxon>Thermaceae</taxon>
        <taxon>Calidithermus</taxon>
    </lineage>
</organism>
<feature type="domain" description="Tetrapyrrole biosynthesis uroporphyrinogen III synthase" evidence="10">
    <location>
        <begin position="6"/>
        <end position="172"/>
    </location>
</feature>
<dbReference type="GO" id="GO:0006782">
    <property type="term" value="P:protoporphyrinogen IX biosynthetic process"/>
    <property type="evidence" value="ECO:0007669"/>
    <property type="project" value="UniProtKB-UniRule"/>
</dbReference>
<dbReference type="InterPro" id="IPR036108">
    <property type="entry name" value="4pyrrol_syn_uPrphyn_synt_sf"/>
</dbReference>
<reference evidence="11 12" key="1">
    <citation type="submission" date="2018-08" db="EMBL/GenBank/DDBJ databases">
        <title>Meiothermus terrae DSM 26712 genome sequencing project.</title>
        <authorList>
            <person name="Da Costa M.S."/>
            <person name="Albuquerque L."/>
            <person name="Raposo P."/>
            <person name="Froufe H.J.C."/>
            <person name="Barroso C.S."/>
            <person name="Egas C."/>
        </authorList>
    </citation>
    <scope>NUCLEOTIDE SEQUENCE [LARGE SCALE GENOMIC DNA]</scope>
    <source>
        <strain evidence="11 12">DSM 26712</strain>
    </source>
</reference>
<dbReference type="Gene3D" id="3.40.50.10090">
    <property type="match status" value="2"/>
</dbReference>
<evidence type="ECO:0000313" key="12">
    <source>
        <dbReference type="Proteomes" id="UP000265715"/>
    </source>
</evidence>
<evidence type="ECO:0000256" key="5">
    <source>
        <dbReference type="ARBA" id="ARBA00023244"/>
    </source>
</evidence>
<protein>
    <recommendedName>
        <fullName evidence="7 9">Uroporphyrinogen-III synthase</fullName>
        <ecNumber evidence="3 9">4.2.1.75</ecNumber>
    </recommendedName>
</protein>
<dbReference type="GO" id="GO:0004852">
    <property type="term" value="F:uroporphyrinogen-III synthase activity"/>
    <property type="evidence" value="ECO:0007669"/>
    <property type="project" value="UniProtKB-UniRule"/>
</dbReference>
<evidence type="ECO:0000256" key="2">
    <source>
        <dbReference type="ARBA" id="ARBA00008133"/>
    </source>
</evidence>
<comment type="pathway">
    <text evidence="1 9">Porphyrin-containing compound metabolism; protoporphyrin-IX biosynthesis; coproporphyrinogen-III from 5-aminolevulinate: step 3/4.</text>
</comment>
<dbReference type="SUPFAM" id="SSF69618">
    <property type="entry name" value="HemD-like"/>
    <property type="match status" value="1"/>
</dbReference>
<comment type="similarity">
    <text evidence="2 9">Belongs to the uroporphyrinogen-III synthase family.</text>
</comment>
<dbReference type="GO" id="GO:0006780">
    <property type="term" value="P:uroporphyrinogen III biosynthetic process"/>
    <property type="evidence" value="ECO:0007669"/>
    <property type="project" value="UniProtKB-UniRule"/>
</dbReference>
<evidence type="ECO:0000256" key="3">
    <source>
        <dbReference type="ARBA" id="ARBA00013109"/>
    </source>
</evidence>
<evidence type="ECO:0000256" key="1">
    <source>
        <dbReference type="ARBA" id="ARBA00004772"/>
    </source>
</evidence>
<dbReference type="InterPro" id="IPR039793">
    <property type="entry name" value="UROS/Hem4"/>
</dbReference>